<feature type="domain" description="USP" evidence="2">
    <location>
        <begin position="1"/>
        <end position="298"/>
    </location>
</feature>
<dbReference type="SUPFAM" id="SSF54001">
    <property type="entry name" value="Cysteine proteinases"/>
    <property type="match status" value="1"/>
</dbReference>
<dbReference type="CDD" id="cd02257">
    <property type="entry name" value="Peptidase_C19"/>
    <property type="match status" value="1"/>
</dbReference>
<dbReference type="EMBL" id="ML121558">
    <property type="protein sequence ID" value="RPB21596.1"/>
    <property type="molecule type" value="Genomic_DNA"/>
</dbReference>
<keyword evidence="4" id="KW-1185">Reference proteome</keyword>
<dbReference type="AlphaFoldDB" id="A0A3N4LFU0"/>
<dbReference type="STRING" id="1051890.A0A3N4LFU0"/>
<evidence type="ECO:0000313" key="3">
    <source>
        <dbReference type="EMBL" id="RPB21596.1"/>
    </source>
</evidence>
<dbReference type="InterPro" id="IPR050164">
    <property type="entry name" value="Peptidase_C19"/>
</dbReference>
<dbReference type="PANTHER" id="PTHR24006">
    <property type="entry name" value="UBIQUITIN CARBOXYL-TERMINAL HYDROLASE"/>
    <property type="match status" value="1"/>
</dbReference>
<dbReference type="InterPro" id="IPR038765">
    <property type="entry name" value="Papain-like_cys_pep_sf"/>
</dbReference>
<name>A0A3N4LFU0_9PEZI</name>
<dbReference type="GO" id="GO:0004843">
    <property type="term" value="F:cysteine-type deubiquitinase activity"/>
    <property type="evidence" value="ECO:0007669"/>
    <property type="project" value="InterPro"/>
</dbReference>
<evidence type="ECO:0000256" key="1">
    <source>
        <dbReference type="SAM" id="MobiDB-lite"/>
    </source>
</evidence>
<gene>
    <name evidence="3" type="ORF">L211DRAFT_423173</name>
</gene>
<organism evidence="3 4">
    <name type="scientific">Terfezia boudieri ATCC MYA-4762</name>
    <dbReference type="NCBI Taxonomy" id="1051890"/>
    <lineage>
        <taxon>Eukaryota</taxon>
        <taxon>Fungi</taxon>
        <taxon>Dikarya</taxon>
        <taxon>Ascomycota</taxon>
        <taxon>Pezizomycotina</taxon>
        <taxon>Pezizomycetes</taxon>
        <taxon>Pezizales</taxon>
        <taxon>Pezizaceae</taxon>
        <taxon>Terfezia</taxon>
    </lineage>
</organism>
<sequence length="316" mass="34822">MTYDRADLKPSKPSKRSEGAVVSPREFYESVIALLKFEPNEQHDAQEFLQLALQRMSKELALEKVGKFGQLGAIDKEVSGASPVQTLFGGEYINKNQCNGCPYSTTDSAKPEDFLCLSLGIPTAPEEQSTAGGRKSTRSKPVKRAITLESCLEHFVSPELVHSGGSSSKAPFCSTCGPREGITKTLKLSKCSQYLCVQLKRFQWGPRGDYKDTTIVKPPIGKLDLGPYMTEDSGVKNTSYDLHTVIVHAGDSCSSGHYIAYTKTHDGTWWKMNDDKSSIVSTEEVVNSQAYMMFFSRNDANTDRMSMKHAKSTSSP</sequence>
<dbReference type="Pfam" id="PF00443">
    <property type="entry name" value="UCH"/>
    <property type="match status" value="1"/>
</dbReference>
<dbReference type="InterPro" id="IPR001394">
    <property type="entry name" value="Peptidase_C19_UCH"/>
</dbReference>
<evidence type="ECO:0000259" key="2">
    <source>
        <dbReference type="PROSITE" id="PS50235"/>
    </source>
</evidence>
<reference evidence="3 4" key="1">
    <citation type="journal article" date="2018" name="Nat. Ecol. Evol.">
        <title>Pezizomycetes genomes reveal the molecular basis of ectomycorrhizal truffle lifestyle.</title>
        <authorList>
            <person name="Murat C."/>
            <person name="Payen T."/>
            <person name="Noel B."/>
            <person name="Kuo A."/>
            <person name="Morin E."/>
            <person name="Chen J."/>
            <person name="Kohler A."/>
            <person name="Krizsan K."/>
            <person name="Balestrini R."/>
            <person name="Da Silva C."/>
            <person name="Montanini B."/>
            <person name="Hainaut M."/>
            <person name="Levati E."/>
            <person name="Barry K.W."/>
            <person name="Belfiori B."/>
            <person name="Cichocki N."/>
            <person name="Clum A."/>
            <person name="Dockter R.B."/>
            <person name="Fauchery L."/>
            <person name="Guy J."/>
            <person name="Iotti M."/>
            <person name="Le Tacon F."/>
            <person name="Lindquist E.A."/>
            <person name="Lipzen A."/>
            <person name="Malagnac F."/>
            <person name="Mello A."/>
            <person name="Molinier V."/>
            <person name="Miyauchi S."/>
            <person name="Poulain J."/>
            <person name="Riccioni C."/>
            <person name="Rubini A."/>
            <person name="Sitrit Y."/>
            <person name="Splivallo R."/>
            <person name="Traeger S."/>
            <person name="Wang M."/>
            <person name="Zifcakova L."/>
            <person name="Wipf D."/>
            <person name="Zambonelli A."/>
            <person name="Paolocci F."/>
            <person name="Nowrousian M."/>
            <person name="Ottonello S."/>
            <person name="Baldrian P."/>
            <person name="Spatafora J.W."/>
            <person name="Henrissat B."/>
            <person name="Nagy L.G."/>
            <person name="Aury J.M."/>
            <person name="Wincker P."/>
            <person name="Grigoriev I.V."/>
            <person name="Bonfante P."/>
            <person name="Martin F.M."/>
        </authorList>
    </citation>
    <scope>NUCLEOTIDE SEQUENCE [LARGE SCALE GENOMIC DNA]</scope>
    <source>
        <strain evidence="3 4">ATCC MYA-4762</strain>
    </source>
</reference>
<dbReference type="Gene3D" id="3.90.70.10">
    <property type="entry name" value="Cysteine proteinases"/>
    <property type="match status" value="1"/>
</dbReference>
<protein>
    <submittedName>
        <fullName evidence="3">Cysteine proteinase</fullName>
    </submittedName>
</protein>
<feature type="region of interest" description="Disordered" evidence="1">
    <location>
        <begin position="1"/>
        <end position="20"/>
    </location>
</feature>
<feature type="compositionally biased region" description="Basic and acidic residues" evidence="1">
    <location>
        <begin position="1"/>
        <end position="18"/>
    </location>
</feature>
<dbReference type="OrthoDB" id="289038at2759"/>
<dbReference type="PROSITE" id="PS50235">
    <property type="entry name" value="USP_3"/>
    <property type="match status" value="1"/>
</dbReference>
<proteinExistence type="predicted"/>
<dbReference type="GO" id="GO:0005634">
    <property type="term" value="C:nucleus"/>
    <property type="evidence" value="ECO:0007669"/>
    <property type="project" value="TreeGrafter"/>
</dbReference>
<dbReference type="InterPro" id="IPR028889">
    <property type="entry name" value="USP"/>
</dbReference>
<dbReference type="InParanoid" id="A0A3N4LFU0"/>
<dbReference type="GO" id="GO:0005829">
    <property type="term" value="C:cytosol"/>
    <property type="evidence" value="ECO:0007669"/>
    <property type="project" value="TreeGrafter"/>
</dbReference>
<accession>A0A3N4LFU0</accession>
<dbReference type="GO" id="GO:0016579">
    <property type="term" value="P:protein deubiquitination"/>
    <property type="evidence" value="ECO:0007669"/>
    <property type="project" value="InterPro"/>
</dbReference>
<dbReference type="Proteomes" id="UP000267821">
    <property type="component" value="Unassembled WGS sequence"/>
</dbReference>
<evidence type="ECO:0000313" key="4">
    <source>
        <dbReference type="Proteomes" id="UP000267821"/>
    </source>
</evidence>